<dbReference type="SMART" id="SM00895">
    <property type="entry name" value="FCD"/>
    <property type="match status" value="1"/>
</dbReference>
<evidence type="ECO:0000313" key="6">
    <source>
        <dbReference type="Proteomes" id="UP000427071"/>
    </source>
</evidence>
<dbReference type="SUPFAM" id="SSF48008">
    <property type="entry name" value="GntR ligand-binding domain-like"/>
    <property type="match status" value="1"/>
</dbReference>
<dbReference type="PANTHER" id="PTHR43537:SF45">
    <property type="entry name" value="GNTR FAMILY REGULATORY PROTEIN"/>
    <property type="match status" value="1"/>
</dbReference>
<dbReference type="PROSITE" id="PS50949">
    <property type="entry name" value="HTH_GNTR"/>
    <property type="match status" value="1"/>
</dbReference>
<dbReference type="GO" id="GO:0003677">
    <property type="term" value="F:DNA binding"/>
    <property type="evidence" value="ECO:0007669"/>
    <property type="project" value="UniProtKB-KW"/>
</dbReference>
<gene>
    <name evidence="5" type="primary">ydfH2</name>
    <name evidence="5" type="ORF">CKALI_07900</name>
</gene>
<dbReference type="Gene3D" id="1.20.120.530">
    <property type="entry name" value="GntR ligand-binding domain-like"/>
    <property type="match status" value="1"/>
</dbReference>
<evidence type="ECO:0000256" key="2">
    <source>
        <dbReference type="ARBA" id="ARBA00023125"/>
    </source>
</evidence>
<keyword evidence="2" id="KW-0238">DNA-binding</keyword>
<dbReference type="CDD" id="cd07377">
    <property type="entry name" value="WHTH_GntR"/>
    <property type="match status" value="1"/>
</dbReference>
<dbReference type="GO" id="GO:0003700">
    <property type="term" value="F:DNA-binding transcription factor activity"/>
    <property type="evidence" value="ECO:0007669"/>
    <property type="project" value="InterPro"/>
</dbReference>
<dbReference type="Gene3D" id="1.10.10.10">
    <property type="entry name" value="Winged helix-like DNA-binding domain superfamily/Winged helix DNA-binding domain"/>
    <property type="match status" value="1"/>
</dbReference>
<dbReference type="InterPro" id="IPR011711">
    <property type="entry name" value="GntR_C"/>
</dbReference>
<protein>
    <submittedName>
        <fullName evidence="5">HTH-type transcriptional regulator YdfH</fullName>
    </submittedName>
</protein>
<dbReference type="Pfam" id="PF07729">
    <property type="entry name" value="FCD"/>
    <property type="match status" value="1"/>
</dbReference>
<evidence type="ECO:0000313" key="5">
    <source>
        <dbReference type="EMBL" id="QGU02442.1"/>
    </source>
</evidence>
<keyword evidence="1" id="KW-0805">Transcription regulation</keyword>
<dbReference type="InterPro" id="IPR036390">
    <property type="entry name" value="WH_DNA-bd_sf"/>
</dbReference>
<keyword evidence="3" id="KW-0804">Transcription</keyword>
<dbReference type="EMBL" id="CP046452">
    <property type="protein sequence ID" value="QGU02442.1"/>
    <property type="molecule type" value="Genomic_DNA"/>
</dbReference>
<organism evidence="5 6">
    <name type="scientific">Corynebacterium kalinowskii</name>
    <dbReference type="NCBI Taxonomy" id="2675216"/>
    <lineage>
        <taxon>Bacteria</taxon>
        <taxon>Bacillati</taxon>
        <taxon>Actinomycetota</taxon>
        <taxon>Actinomycetes</taxon>
        <taxon>Mycobacteriales</taxon>
        <taxon>Corynebacteriaceae</taxon>
        <taxon>Corynebacterium</taxon>
    </lineage>
</organism>
<dbReference type="AlphaFoldDB" id="A0A6B8VBB8"/>
<evidence type="ECO:0000256" key="3">
    <source>
        <dbReference type="ARBA" id="ARBA00023163"/>
    </source>
</evidence>
<name>A0A6B8VBB8_9CORY</name>
<proteinExistence type="predicted"/>
<feature type="domain" description="HTH gntR-type" evidence="4">
    <location>
        <begin position="17"/>
        <end position="84"/>
    </location>
</feature>
<reference evidence="6" key="1">
    <citation type="submission" date="2019-11" db="EMBL/GenBank/DDBJ databases">
        <title>Complete genome sequence of Corynebacterium kalinowskii 1959, a novel Corynebacterium species isolated from soil of a small paddock in Vilsendorf, Germany.</title>
        <authorList>
            <person name="Schaffert L."/>
            <person name="Ruwe M."/>
            <person name="Milse J."/>
            <person name="Hanuschka K."/>
            <person name="Ortseifen V."/>
            <person name="Droste J."/>
            <person name="Brandt D."/>
            <person name="Schlueter L."/>
            <person name="Kutter Y."/>
            <person name="Vinke S."/>
            <person name="Viehoefer P."/>
            <person name="Jacob L."/>
            <person name="Luebke N.-C."/>
            <person name="Schulte-Berndt E."/>
            <person name="Hain C."/>
            <person name="Linder M."/>
            <person name="Schmidt P."/>
            <person name="Wollenschlaeger L."/>
            <person name="Luttermann T."/>
            <person name="Thieme E."/>
            <person name="Hassa J."/>
            <person name="Haak M."/>
            <person name="Wittchen M."/>
            <person name="Mentz A."/>
            <person name="Persicke M."/>
            <person name="Busche T."/>
            <person name="Ruckert C."/>
        </authorList>
    </citation>
    <scope>NUCLEOTIDE SEQUENCE [LARGE SCALE GENOMIC DNA]</scope>
    <source>
        <strain evidence="6">1959</strain>
    </source>
</reference>
<sequence length="235" mass="26350">MKNVTEFAKLDNMAIMTATPIQLAQRITDKILTGEFEPGGKILEIPLAADLGVSRNTLREAFRLLARDGLIEQIPHRGVFVRALEPKDIIELYAYRRFIELGALQYFGLDVPRTEAALRGMNRAITAAEEAARQQQWAEVGTHNNAFHDHLVSLAGIPRLNENLTLVMAHARLAFMAVTSVEEMHRPFIQRNRDILTALIKGDVDKATTVLTRYLKESEAKILAEMTFGVSADKR</sequence>
<evidence type="ECO:0000259" key="4">
    <source>
        <dbReference type="PROSITE" id="PS50949"/>
    </source>
</evidence>
<dbReference type="Proteomes" id="UP000427071">
    <property type="component" value="Chromosome"/>
</dbReference>
<dbReference type="InterPro" id="IPR000524">
    <property type="entry name" value="Tscrpt_reg_HTH_GntR"/>
</dbReference>
<dbReference type="SUPFAM" id="SSF46785">
    <property type="entry name" value="Winged helix' DNA-binding domain"/>
    <property type="match status" value="1"/>
</dbReference>
<keyword evidence="6" id="KW-1185">Reference proteome</keyword>
<dbReference type="InterPro" id="IPR008920">
    <property type="entry name" value="TF_FadR/GntR_C"/>
</dbReference>
<dbReference type="KEGG" id="ckw:CKALI_07900"/>
<evidence type="ECO:0000256" key="1">
    <source>
        <dbReference type="ARBA" id="ARBA00023015"/>
    </source>
</evidence>
<dbReference type="PANTHER" id="PTHR43537">
    <property type="entry name" value="TRANSCRIPTIONAL REGULATOR, GNTR FAMILY"/>
    <property type="match status" value="1"/>
</dbReference>
<dbReference type="SMART" id="SM00345">
    <property type="entry name" value="HTH_GNTR"/>
    <property type="match status" value="1"/>
</dbReference>
<dbReference type="Pfam" id="PF00392">
    <property type="entry name" value="GntR"/>
    <property type="match status" value="1"/>
</dbReference>
<dbReference type="InterPro" id="IPR036388">
    <property type="entry name" value="WH-like_DNA-bd_sf"/>
</dbReference>
<accession>A0A6B8VBB8</accession>